<accession>A0A0F6W2G6</accession>
<dbReference type="AlphaFoldDB" id="A0A0F6W2G6"/>
<organism evidence="2 3">
    <name type="scientific">Sandaracinus amylolyticus</name>
    <dbReference type="NCBI Taxonomy" id="927083"/>
    <lineage>
        <taxon>Bacteria</taxon>
        <taxon>Pseudomonadati</taxon>
        <taxon>Myxococcota</taxon>
        <taxon>Polyangia</taxon>
        <taxon>Polyangiales</taxon>
        <taxon>Sandaracinaceae</taxon>
        <taxon>Sandaracinus</taxon>
    </lineage>
</organism>
<gene>
    <name evidence="2" type="ORF">DB32_002891</name>
</gene>
<dbReference type="KEGG" id="samy:DB32_002891"/>
<dbReference type="EMBL" id="CP011125">
    <property type="protein sequence ID" value="AKF05742.1"/>
    <property type="molecule type" value="Genomic_DNA"/>
</dbReference>
<name>A0A0F6W2G6_9BACT</name>
<protein>
    <submittedName>
        <fullName evidence="2">Uncharacterized protein</fullName>
    </submittedName>
</protein>
<feature type="compositionally biased region" description="Basic and acidic residues" evidence="1">
    <location>
        <begin position="1"/>
        <end position="23"/>
    </location>
</feature>
<proteinExistence type="predicted"/>
<evidence type="ECO:0000256" key="1">
    <source>
        <dbReference type="SAM" id="MobiDB-lite"/>
    </source>
</evidence>
<feature type="compositionally biased region" description="Low complexity" evidence="1">
    <location>
        <begin position="25"/>
        <end position="34"/>
    </location>
</feature>
<evidence type="ECO:0000313" key="2">
    <source>
        <dbReference type="EMBL" id="AKF05742.1"/>
    </source>
</evidence>
<reference evidence="2 3" key="1">
    <citation type="submission" date="2015-03" db="EMBL/GenBank/DDBJ databases">
        <title>Genome assembly of Sandaracinus amylolyticus DSM 53668.</title>
        <authorList>
            <person name="Sharma G."/>
            <person name="Subramanian S."/>
        </authorList>
    </citation>
    <scope>NUCLEOTIDE SEQUENCE [LARGE SCALE GENOMIC DNA]</scope>
    <source>
        <strain evidence="2 3">DSM 53668</strain>
    </source>
</reference>
<sequence>MLGETTDSRAEITRADTNFDRSRAIGRAISSSRGRSSRRSRA</sequence>
<keyword evidence="3" id="KW-1185">Reference proteome</keyword>
<dbReference type="Proteomes" id="UP000034883">
    <property type="component" value="Chromosome"/>
</dbReference>
<feature type="region of interest" description="Disordered" evidence="1">
    <location>
        <begin position="1"/>
        <end position="42"/>
    </location>
</feature>
<evidence type="ECO:0000313" key="3">
    <source>
        <dbReference type="Proteomes" id="UP000034883"/>
    </source>
</evidence>